<evidence type="ECO:0000313" key="2">
    <source>
        <dbReference type="EMBL" id="RVW02025.1"/>
    </source>
</evidence>
<keyword evidence="1" id="KW-1133">Transmembrane helix</keyword>
<dbReference type="EMBL" id="RKLO01000004">
    <property type="protein sequence ID" value="RVW02025.1"/>
    <property type="molecule type" value="Genomic_DNA"/>
</dbReference>
<gene>
    <name evidence="2" type="ORF">EGT50_11380</name>
</gene>
<dbReference type="Proteomes" id="UP000283479">
    <property type="component" value="Unassembled WGS sequence"/>
</dbReference>
<reference evidence="2 3" key="1">
    <citation type="submission" date="2018-11" db="EMBL/GenBank/DDBJ databases">
        <title>Rhodococcus spongicola sp. nov. and Rhodococcus xishaensis sp. nov. from marine sponges.</title>
        <authorList>
            <person name="Li L."/>
            <person name="Lin H.W."/>
        </authorList>
    </citation>
    <scope>NUCLEOTIDE SEQUENCE [LARGE SCALE GENOMIC DNA]</scope>
    <source>
        <strain evidence="2 3">LHW51113</strain>
    </source>
</reference>
<keyword evidence="1" id="KW-0472">Membrane</keyword>
<sequence>MEAAARAPPSPRARLHRPIDLRWTQRRIPLPDREGIDPDAELNKLNTGLLPALTTRKQGRIERQGIMRQKFRKNARVAAVAVALALATGVGGAATASAAEFESTPSVPGTQPEQGGPDALLLEEGLLLEDELILDEGAGLFYGFGIGGDGVNFGFPLL</sequence>
<comment type="caution">
    <text evidence="2">The sequence shown here is derived from an EMBL/GenBank/DDBJ whole genome shotgun (WGS) entry which is preliminary data.</text>
</comment>
<accession>A0A3S3CNT5</accession>
<evidence type="ECO:0000256" key="1">
    <source>
        <dbReference type="SAM" id="Phobius"/>
    </source>
</evidence>
<proteinExistence type="predicted"/>
<feature type="transmembrane region" description="Helical" evidence="1">
    <location>
        <begin position="77"/>
        <end position="99"/>
    </location>
</feature>
<evidence type="ECO:0000313" key="3">
    <source>
        <dbReference type="Proteomes" id="UP000283479"/>
    </source>
</evidence>
<dbReference type="AlphaFoldDB" id="A0A3S3CNT5"/>
<protein>
    <submittedName>
        <fullName evidence="2">Uncharacterized protein</fullName>
    </submittedName>
</protein>
<organism evidence="2 3">
    <name type="scientific">Rhodococcus xishaensis</name>
    <dbReference type="NCBI Taxonomy" id="2487364"/>
    <lineage>
        <taxon>Bacteria</taxon>
        <taxon>Bacillati</taxon>
        <taxon>Actinomycetota</taxon>
        <taxon>Actinomycetes</taxon>
        <taxon>Mycobacteriales</taxon>
        <taxon>Nocardiaceae</taxon>
        <taxon>Rhodococcus</taxon>
    </lineage>
</organism>
<name>A0A3S3CNT5_9NOCA</name>
<keyword evidence="3" id="KW-1185">Reference proteome</keyword>
<keyword evidence="1" id="KW-0812">Transmembrane</keyword>